<organism evidence="1 2">
    <name type="scientific">Nephila pilipes</name>
    <name type="common">Giant wood spider</name>
    <name type="synonym">Nephila maculata</name>
    <dbReference type="NCBI Taxonomy" id="299642"/>
    <lineage>
        <taxon>Eukaryota</taxon>
        <taxon>Metazoa</taxon>
        <taxon>Ecdysozoa</taxon>
        <taxon>Arthropoda</taxon>
        <taxon>Chelicerata</taxon>
        <taxon>Arachnida</taxon>
        <taxon>Araneae</taxon>
        <taxon>Araneomorphae</taxon>
        <taxon>Entelegynae</taxon>
        <taxon>Araneoidea</taxon>
        <taxon>Nephilidae</taxon>
        <taxon>Nephila</taxon>
    </lineage>
</organism>
<feature type="non-terminal residue" evidence="1">
    <location>
        <position position="46"/>
    </location>
</feature>
<reference evidence="1" key="1">
    <citation type="submission" date="2020-08" db="EMBL/GenBank/DDBJ databases">
        <title>Multicomponent nature underlies the extraordinary mechanical properties of spider dragline silk.</title>
        <authorList>
            <person name="Kono N."/>
            <person name="Nakamura H."/>
            <person name="Mori M."/>
            <person name="Yoshida Y."/>
            <person name="Ohtoshi R."/>
            <person name="Malay A.D."/>
            <person name="Moran D.A.P."/>
            <person name="Tomita M."/>
            <person name="Numata K."/>
            <person name="Arakawa K."/>
        </authorList>
    </citation>
    <scope>NUCLEOTIDE SEQUENCE</scope>
</reference>
<evidence type="ECO:0000313" key="1">
    <source>
        <dbReference type="EMBL" id="GFT17423.1"/>
    </source>
</evidence>
<gene>
    <name evidence="1" type="ORF">NPIL_656811</name>
</gene>
<dbReference type="Proteomes" id="UP000887013">
    <property type="component" value="Unassembled WGS sequence"/>
</dbReference>
<dbReference type="AlphaFoldDB" id="A0A8X6NK00"/>
<protein>
    <submittedName>
        <fullName evidence="1">Uncharacterized protein</fullName>
    </submittedName>
</protein>
<name>A0A8X6NK00_NEPPI</name>
<sequence>GFSSCGSPLCKIASISSNVIDSPNMESIIHLDSSRHSDHRRSKRQP</sequence>
<accession>A0A8X6NK00</accession>
<dbReference type="EMBL" id="BMAW01058651">
    <property type="protein sequence ID" value="GFT17423.1"/>
    <property type="molecule type" value="Genomic_DNA"/>
</dbReference>
<feature type="non-terminal residue" evidence="1">
    <location>
        <position position="1"/>
    </location>
</feature>
<evidence type="ECO:0000313" key="2">
    <source>
        <dbReference type="Proteomes" id="UP000887013"/>
    </source>
</evidence>
<proteinExistence type="predicted"/>
<comment type="caution">
    <text evidence="1">The sequence shown here is derived from an EMBL/GenBank/DDBJ whole genome shotgun (WGS) entry which is preliminary data.</text>
</comment>
<keyword evidence="2" id="KW-1185">Reference proteome</keyword>